<evidence type="ECO:0000313" key="6">
    <source>
        <dbReference type="EMBL" id="AVO49299.1"/>
    </source>
</evidence>
<accession>A0A2R3QC09</accession>
<comment type="pathway">
    <text evidence="1">Lipid metabolism.</text>
</comment>
<evidence type="ECO:0000259" key="5">
    <source>
        <dbReference type="SMART" id="SM00563"/>
    </source>
</evidence>
<keyword evidence="4" id="KW-1133">Transmembrane helix</keyword>
<dbReference type="CDD" id="cd07989">
    <property type="entry name" value="LPLAT_AGPAT-like"/>
    <property type="match status" value="1"/>
</dbReference>
<dbReference type="SUPFAM" id="SSF69593">
    <property type="entry name" value="Glycerol-3-phosphate (1)-acyltransferase"/>
    <property type="match status" value="1"/>
</dbReference>
<evidence type="ECO:0000256" key="3">
    <source>
        <dbReference type="ARBA" id="ARBA00023315"/>
    </source>
</evidence>
<evidence type="ECO:0000256" key="1">
    <source>
        <dbReference type="ARBA" id="ARBA00005189"/>
    </source>
</evidence>
<keyword evidence="4" id="KW-0812">Transmembrane</keyword>
<dbReference type="AlphaFoldDB" id="A0A2R3QC09"/>
<reference evidence="6 7" key="1">
    <citation type="submission" date="2018-03" db="EMBL/GenBank/DDBJ databases">
        <title>Genome sequencing of Melaminivora sp.</title>
        <authorList>
            <person name="Kim S.-J."/>
            <person name="Heo J."/>
            <person name="Ahn J.-H."/>
            <person name="Kwon S.-W."/>
        </authorList>
    </citation>
    <scope>NUCLEOTIDE SEQUENCE [LARGE SCALE GENOMIC DNA]</scope>
    <source>
        <strain evidence="6 7">SC2-9</strain>
    </source>
</reference>
<dbReference type="Proteomes" id="UP000237925">
    <property type="component" value="Chromosome"/>
</dbReference>
<gene>
    <name evidence="6" type="ORF">C6568_08510</name>
</gene>
<dbReference type="InterPro" id="IPR002123">
    <property type="entry name" value="Plipid/glycerol_acylTrfase"/>
</dbReference>
<dbReference type="GO" id="GO:0006654">
    <property type="term" value="P:phosphatidic acid biosynthetic process"/>
    <property type="evidence" value="ECO:0007669"/>
    <property type="project" value="TreeGrafter"/>
</dbReference>
<evidence type="ECO:0000256" key="2">
    <source>
        <dbReference type="ARBA" id="ARBA00022679"/>
    </source>
</evidence>
<keyword evidence="4" id="KW-0472">Membrane</keyword>
<keyword evidence="3 6" id="KW-0012">Acyltransferase</keyword>
<feature type="domain" description="Phospholipid/glycerol acyltransferase" evidence="5">
    <location>
        <begin position="90"/>
        <end position="198"/>
    </location>
</feature>
<organism evidence="6 7">
    <name type="scientific">Melaminivora suipulveris</name>
    <dbReference type="NCBI Taxonomy" id="2109913"/>
    <lineage>
        <taxon>Bacteria</taxon>
        <taxon>Pseudomonadati</taxon>
        <taxon>Pseudomonadota</taxon>
        <taxon>Betaproteobacteria</taxon>
        <taxon>Burkholderiales</taxon>
        <taxon>Comamonadaceae</taxon>
        <taxon>Melaminivora</taxon>
    </lineage>
</organism>
<dbReference type="SMART" id="SM00563">
    <property type="entry name" value="PlsC"/>
    <property type="match status" value="1"/>
</dbReference>
<keyword evidence="7" id="KW-1185">Reference proteome</keyword>
<dbReference type="Pfam" id="PF01553">
    <property type="entry name" value="Acyltransferase"/>
    <property type="match status" value="1"/>
</dbReference>
<dbReference type="OrthoDB" id="9812274at2"/>
<name>A0A2R3QC09_9BURK</name>
<proteinExistence type="predicted"/>
<dbReference type="PANTHER" id="PTHR10434:SF66">
    <property type="entry name" value="PHOSPHOLIPID_GLYCEROL ACYLTRANSFERASE DOMAIN-CONTAINING PROTEIN"/>
    <property type="match status" value="1"/>
</dbReference>
<evidence type="ECO:0000313" key="7">
    <source>
        <dbReference type="Proteomes" id="UP000237925"/>
    </source>
</evidence>
<evidence type="ECO:0000256" key="4">
    <source>
        <dbReference type="SAM" id="Phobius"/>
    </source>
</evidence>
<dbReference type="PANTHER" id="PTHR10434">
    <property type="entry name" value="1-ACYL-SN-GLYCEROL-3-PHOSPHATE ACYLTRANSFERASE"/>
    <property type="match status" value="1"/>
</dbReference>
<dbReference type="EMBL" id="CP027667">
    <property type="protein sequence ID" value="AVO49299.1"/>
    <property type="molecule type" value="Genomic_DNA"/>
</dbReference>
<sequence length="252" mass="27488">MRPRASAGVLWRAYERLAMAIGLGTLALLCLAWLPFAALLYPVLPRVPAQRLGRSVITLAFRFYLAVLSLLCGCRFDLSALDALQRERSLIIAANHPSLLDAVVLVSRLPNAVCVMKASLLDNILFGAAARIARYVRNDGAAQLLRNGCQALAEGAQVVLFPEGSRTQQFPLDPLGRTLGVLAKRAHVPVQAVLLEYSTPYLGKRWPLWAPPVLPLVCTARLGCRFDPPSDHPAFTQALEQHLRAELTTPAP</sequence>
<keyword evidence="2 6" id="KW-0808">Transferase</keyword>
<protein>
    <submittedName>
        <fullName evidence="6">1-acyl-sn-glycerol-3-phosphate acyltransferase</fullName>
    </submittedName>
</protein>
<feature type="transmembrane region" description="Helical" evidence="4">
    <location>
        <begin position="21"/>
        <end position="44"/>
    </location>
</feature>
<dbReference type="KEGG" id="mela:C6568_08510"/>
<dbReference type="GO" id="GO:0003841">
    <property type="term" value="F:1-acylglycerol-3-phosphate O-acyltransferase activity"/>
    <property type="evidence" value="ECO:0007669"/>
    <property type="project" value="TreeGrafter"/>
</dbReference>